<dbReference type="GO" id="GO:0006281">
    <property type="term" value="P:DNA repair"/>
    <property type="evidence" value="ECO:0007669"/>
    <property type="project" value="InterPro"/>
</dbReference>
<gene>
    <name evidence="4" type="ORF">CW360_14575</name>
</gene>
<evidence type="ECO:0000313" key="4">
    <source>
        <dbReference type="EMBL" id="PKF70172.1"/>
    </source>
</evidence>
<dbReference type="InterPro" id="IPR036217">
    <property type="entry name" value="MethylDNA_cys_MeTrfase_DNAb"/>
</dbReference>
<dbReference type="InterPro" id="IPR014048">
    <property type="entry name" value="MethylDNA_cys_MeTrfase_DNA-bd"/>
</dbReference>
<dbReference type="SUPFAM" id="SSF46767">
    <property type="entry name" value="Methylated DNA-protein cysteine methyltransferase, C-terminal domain"/>
    <property type="match status" value="1"/>
</dbReference>
<dbReference type="InterPro" id="IPR036388">
    <property type="entry name" value="WH-like_DNA-bd_sf"/>
</dbReference>
<organism evidence="4 5">
    <name type="scientific">Pseudomonas fluvialis</name>
    <dbReference type="NCBI Taxonomy" id="1793966"/>
    <lineage>
        <taxon>Bacteria</taxon>
        <taxon>Pseudomonadati</taxon>
        <taxon>Pseudomonadota</taxon>
        <taxon>Gammaproteobacteria</taxon>
        <taxon>Pseudomonadales</taxon>
        <taxon>Pseudomonadaceae</taxon>
        <taxon>Pseudomonas</taxon>
    </lineage>
</organism>
<proteinExistence type="predicted"/>
<accession>A0A2I0CM15</accession>
<feature type="domain" description="Methylated-DNA-[protein]-cysteine S-methyltransferase DNA binding" evidence="3">
    <location>
        <begin position="29"/>
        <end position="108"/>
    </location>
</feature>
<dbReference type="Gene3D" id="1.10.10.10">
    <property type="entry name" value="Winged helix-like DNA-binding domain superfamily/Winged helix DNA-binding domain"/>
    <property type="match status" value="1"/>
</dbReference>
<dbReference type="GO" id="GO:0003824">
    <property type="term" value="F:catalytic activity"/>
    <property type="evidence" value="ECO:0007669"/>
    <property type="project" value="InterPro"/>
</dbReference>
<protein>
    <submittedName>
        <fullName evidence="4">DNA base-flipping protein YbaZ</fullName>
    </submittedName>
</protein>
<dbReference type="Proteomes" id="UP000242861">
    <property type="component" value="Unassembled WGS sequence"/>
</dbReference>
<evidence type="ECO:0000256" key="1">
    <source>
        <dbReference type="ARBA" id="ARBA00022763"/>
    </source>
</evidence>
<name>A0A2I0CM15_9PSED</name>
<dbReference type="EMBL" id="PIYS01000028">
    <property type="protein sequence ID" value="PKF70172.1"/>
    <property type="molecule type" value="Genomic_DNA"/>
</dbReference>
<evidence type="ECO:0000313" key="5">
    <source>
        <dbReference type="Proteomes" id="UP000242861"/>
    </source>
</evidence>
<dbReference type="CDD" id="cd06445">
    <property type="entry name" value="ATase"/>
    <property type="match status" value="1"/>
</dbReference>
<keyword evidence="1" id="KW-0227">DNA damage</keyword>
<evidence type="ECO:0000259" key="3">
    <source>
        <dbReference type="Pfam" id="PF01035"/>
    </source>
</evidence>
<sequence length="129" mass="13814">MESIHHRESEAAQDACRPASATSASERRAALYAVLAGIPQGYLLSYGQLAELAGLGRAARWVGRELALLPDDSQLPWHRVVAAGGRLSLPADSLAGQEQRARLAAEGVPVLGARVDLRRYGWHAQPPRG</sequence>
<dbReference type="AlphaFoldDB" id="A0A2I0CM15"/>
<comment type="caution">
    <text evidence="4">The sequence shown here is derived from an EMBL/GenBank/DDBJ whole genome shotgun (WGS) entry which is preliminary data.</text>
</comment>
<dbReference type="InterPro" id="IPR052520">
    <property type="entry name" value="ATL_DNA_repair"/>
</dbReference>
<dbReference type="PANTHER" id="PTHR42942:SF1">
    <property type="entry name" value="ALKYLTRANSFERASE-LIKE PROTEIN 1"/>
    <property type="match status" value="1"/>
</dbReference>
<evidence type="ECO:0000256" key="2">
    <source>
        <dbReference type="SAM" id="MobiDB-lite"/>
    </source>
</evidence>
<feature type="region of interest" description="Disordered" evidence="2">
    <location>
        <begin position="1"/>
        <end position="20"/>
    </location>
</feature>
<dbReference type="RefSeq" id="WP_101194212.1">
    <property type="nucleotide sequence ID" value="NZ_JAYRQC010000158.1"/>
</dbReference>
<reference evidence="5" key="1">
    <citation type="submission" date="2017-12" db="EMBL/GenBank/DDBJ databases">
        <authorList>
            <person name="Yu X.-Y."/>
        </authorList>
    </citation>
    <scope>NUCLEOTIDE SEQUENCE [LARGE SCALE GENOMIC DNA]</scope>
    <source>
        <strain evidence="5">ZYSR67-Z</strain>
    </source>
</reference>
<dbReference type="PANTHER" id="PTHR42942">
    <property type="entry name" value="6-O-METHYLGUANINE DNA METHYLTRANSFERASE"/>
    <property type="match status" value="1"/>
</dbReference>
<dbReference type="Pfam" id="PF01035">
    <property type="entry name" value="DNA_binding_1"/>
    <property type="match status" value="1"/>
</dbReference>
<feature type="compositionally biased region" description="Basic and acidic residues" evidence="2">
    <location>
        <begin position="1"/>
        <end position="10"/>
    </location>
</feature>